<keyword evidence="3" id="KW-0732">Signal</keyword>
<keyword evidence="5" id="KW-1185">Reference proteome</keyword>
<reference evidence="4" key="1">
    <citation type="journal article" date="2020" name="Nat. Commun.">
        <title>Large-scale genome sequencing of mycorrhizal fungi provides insights into the early evolution of symbiotic traits.</title>
        <authorList>
            <person name="Miyauchi S."/>
            <person name="Kiss E."/>
            <person name="Kuo A."/>
            <person name="Drula E."/>
            <person name="Kohler A."/>
            <person name="Sanchez-Garcia M."/>
            <person name="Morin E."/>
            <person name="Andreopoulos B."/>
            <person name="Barry K.W."/>
            <person name="Bonito G."/>
            <person name="Buee M."/>
            <person name="Carver A."/>
            <person name="Chen C."/>
            <person name="Cichocki N."/>
            <person name="Clum A."/>
            <person name="Culley D."/>
            <person name="Crous P.W."/>
            <person name="Fauchery L."/>
            <person name="Girlanda M."/>
            <person name="Hayes R.D."/>
            <person name="Keri Z."/>
            <person name="LaButti K."/>
            <person name="Lipzen A."/>
            <person name="Lombard V."/>
            <person name="Magnuson J."/>
            <person name="Maillard F."/>
            <person name="Murat C."/>
            <person name="Nolan M."/>
            <person name="Ohm R.A."/>
            <person name="Pangilinan J."/>
            <person name="Pereira M.F."/>
            <person name="Perotto S."/>
            <person name="Peter M."/>
            <person name="Pfister S."/>
            <person name="Riley R."/>
            <person name="Sitrit Y."/>
            <person name="Stielow J.B."/>
            <person name="Szollosi G."/>
            <person name="Zifcakova L."/>
            <person name="Stursova M."/>
            <person name="Spatafora J.W."/>
            <person name="Tedersoo L."/>
            <person name="Vaario L.M."/>
            <person name="Yamada A."/>
            <person name="Yan M."/>
            <person name="Wang P."/>
            <person name="Xu J."/>
            <person name="Bruns T."/>
            <person name="Baldrian P."/>
            <person name="Vilgalys R."/>
            <person name="Dunand C."/>
            <person name="Henrissat B."/>
            <person name="Grigoriev I.V."/>
            <person name="Hibbett D."/>
            <person name="Nagy L.G."/>
            <person name="Martin F.M."/>
        </authorList>
    </citation>
    <scope>NUCLEOTIDE SEQUENCE</scope>
    <source>
        <strain evidence="4">UH-Tt-Lm1</strain>
    </source>
</reference>
<keyword evidence="2" id="KW-0472">Membrane</keyword>
<feature type="signal peptide" evidence="3">
    <location>
        <begin position="1"/>
        <end position="34"/>
    </location>
</feature>
<feature type="region of interest" description="Disordered" evidence="1">
    <location>
        <begin position="60"/>
        <end position="130"/>
    </location>
</feature>
<protein>
    <submittedName>
        <fullName evidence="4">Uncharacterized protein</fullName>
    </submittedName>
</protein>
<evidence type="ECO:0000313" key="4">
    <source>
        <dbReference type="EMBL" id="KAF9787480.1"/>
    </source>
</evidence>
<proteinExistence type="predicted"/>
<evidence type="ECO:0000256" key="1">
    <source>
        <dbReference type="SAM" id="MobiDB-lite"/>
    </source>
</evidence>
<evidence type="ECO:0000313" key="5">
    <source>
        <dbReference type="Proteomes" id="UP000736335"/>
    </source>
</evidence>
<name>A0A9P6HJU9_9AGAM</name>
<evidence type="ECO:0000256" key="3">
    <source>
        <dbReference type="SAM" id="SignalP"/>
    </source>
</evidence>
<feature type="chain" id="PRO_5040313031" evidence="3">
    <location>
        <begin position="35"/>
        <end position="410"/>
    </location>
</feature>
<keyword evidence="2" id="KW-0812">Transmembrane</keyword>
<gene>
    <name evidence="4" type="ORF">BJ322DRAFT_1002796</name>
</gene>
<accession>A0A9P6HJU9</accession>
<dbReference type="EMBL" id="WIUZ02000005">
    <property type="protein sequence ID" value="KAF9787480.1"/>
    <property type="molecule type" value="Genomic_DNA"/>
</dbReference>
<reference evidence="4" key="2">
    <citation type="submission" date="2020-11" db="EMBL/GenBank/DDBJ databases">
        <authorList>
            <consortium name="DOE Joint Genome Institute"/>
            <person name="Kuo A."/>
            <person name="Miyauchi S."/>
            <person name="Kiss E."/>
            <person name="Drula E."/>
            <person name="Kohler A."/>
            <person name="Sanchez-Garcia M."/>
            <person name="Andreopoulos B."/>
            <person name="Barry K.W."/>
            <person name="Bonito G."/>
            <person name="Buee M."/>
            <person name="Carver A."/>
            <person name="Chen C."/>
            <person name="Cichocki N."/>
            <person name="Clum A."/>
            <person name="Culley D."/>
            <person name="Crous P.W."/>
            <person name="Fauchery L."/>
            <person name="Girlanda M."/>
            <person name="Hayes R."/>
            <person name="Keri Z."/>
            <person name="Labutti K."/>
            <person name="Lipzen A."/>
            <person name="Lombard V."/>
            <person name="Magnuson J."/>
            <person name="Maillard F."/>
            <person name="Morin E."/>
            <person name="Murat C."/>
            <person name="Nolan M."/>
            <person name="Ohm R."/>
            <person name="Pangilinan J."/>
            <person name="Pereira M."/>
            <person name="Perotto S."/>
            <person name="Peter M."/>
            <person name="Riley R."/>
            <person name="Sitrit Y."/>
            <person name="Stielow B."/>
            <person name="Szollosi G."/>
            <person name="Zifcakova L."/>
            <person name="Stursova M."/>
            <person name="Spatafora J.W."/>
            <person name="Tedersoo L."/>
            <person name="Vaario L.-M."/>
            <person name="Yamada A."/>
            <person name="Yan M."/>
            <person name="Wang P."/>
            <person name="Xu J."/>
            <person name="Bruns T."/>
            <person name="Baldrian P."/>
            <person name="Vilgalys R."/>
            <person name="Henrissat B."/>
            <person name="Grigoriev I.V."/>
            <person name="Hibbett D."/>
            <person name="Nagy L.G."/>
            <person name="Martin F.M."/>
        </authorList>
    </citation>
    <scope>NUCLEOTIDE SEQUENCE</scope>
    <source>
        <strain evidence="4">UH-Tt-Lm1</strain>
    </source>
</reference>
<dbReference type="OrthoDB" id="2576541at2759"/>
<keyword evidence="2" id="KW-1133">Transmembrane helix</keyword>
<feature type="region of interest" description="Disordered" evidence="1">
    <location>
        <begin position="147"/>
        <end position="169"/>
    </location>
</feature>
<feature type="compositionally biased region" description="Polar residues" evidence="1">
    <location>
        <begin position="318"/>
        <end position="328"/>
    </location>
</feature>
<evidence type="ECO:0000256" key="2">
    <source>
        <dbReference type="SAM" id="Phobius"/>
    </source>
</evidence>
<dbReference type="AlphaFoldDB" id="A0A9P6HJU9"/>
<sequence>MTLSLPNYITPGRCIVFLICLSLTIVLLTSPSKPEVEPLTYHDSQFIPRQNPSSIIQSLPIESKPSTTPTTSQVNQPSQSSNPASNPTPTPTTSEPPTSTKQDTPSTTLVPQSTTTPPPQQQLSSVQSTGADGVPTVVVVTVLASGATSSSSSATQPAKEPDSNSSSGLGTGSIVGLSVAGGIALMGIAAFFIWKFTRKHRSSGYDDGEIKWPDLNSENHVPGQDEHTAPQSVSEHASIRGQSFQGAYGEGGLGASQSQVDLYVADPYAVPPLPHLNPSQPYRDDPGVPPYLDNFSVPAFHESRPSSPSVRGEAIPMNQINRTRSPAPQTALHPGYAGRQSPGPQDAYGGGMVRQSPGPPGGGGVGRQSPGPHDAYGGGGMGRQSPGPHDAYGGGYGRRSPGPSEAYGPR</sequence>
<feature type="compositionally biased region" description="Low complexity" evidence="1">
    <location>
        <begin position="65"/>
        <end position="130"/>
    </location>
</feature>
<feature type="transmembrane region" description="Helical" evidence="2">
    <location>
        <begin position="174"/>
        <end position="194"/>
    </location>
</feature>
<comment type="caution">
    <text evidence="4">The sequence shown here is derived from an EMBL/GenBank/DDBJ whole genome shotgun (WGS) entry which is preliminary data.</text>
</comment>
<dbReference type="Proteomes" id="UP000736335">
    <property type="component" value="Unassembled WGS sequence"/>
</dbReference>
<feature type="region of interest" description="Disordered" evidence="1">
    <location>
        <begin position="215"/>
        <end position="245"/>
    </location>
</feature>
<feature type="region of interest" description="Disordered" evidence="1">
    <location>
        <begin position="275"/>
        <end position="410"/>
    </location>
</feature>
<organism evidence="4 5">
    <name type="scientific">Thelephora terrestris</name>
    <dbReference type="NCBI Taxonomy" id="56493"/>
    <lineage>
        <taxon>Eukaryota</taxon>
        <taxon>Fungi</taxon>
        <taxon>Dikarya</taxon>
        <taxon>Basidiomycota</taxon>
        <taxon>Agaricomycotina</taxon>
        <taxon>Agaricomycetes</taxon>
        <taxon>Thelephorales</taxon>
        <taxon>Thelephoraceae</taxon>
        <taxon>Thelephora</taxon>
    </lineage>
</organism>
<feature type="compositionally biased region" description="Polar residues" evidence="1">
    <location>
        <begin position="229"/>
        <end position="245"/>
    </location>
</feature>